<dbReference type="Gene3D" id="3.50.50.60">
    <property type="entry name" value="FAD/NAD(P)-binding domain"/>
    <property type="match status" value="2"/>
</dbReference>
<sequence>MHLAEIKPDYDVVVIGAGMGGLTAAALLSKAGYSVCVLEKEPHAGGYLAGFRRKDFRFDTAIHWLNQCAPGGMASRVFDFLGNDYPRAIPQKRIRRYKGESYDYLLTNEPDKLKVQWQQEFPEDKEGIEHFFAAAKKIGHAFANFSHVFRSEETMSATERLSNKWNLLRFAMAFIPWLRYTGEKGMKKGLARFFTSEKLKKVFAADTEMLSCLVPIGWAYYGDFQSPPYGGGQVLPEWLVHLIRYYNNDLHFRCSVQQILLNGNICNGVIAEQRGKRYEIRSRYVIAACDVETLYEKMLPCNTVKPAFLKKLQEAELYSSSVTVSIALDCSPAELGFNEELIHLAAKGKSIDDCNCGDPEKAEISILAPSFRDPSLAPEGKGTLTLFMPAYFHSHADWQTEKDEAGNYIRGEAYKTLKNKIADVLIRRVEEQVVPGLRSHILFCDVATPVTHLRYTGNKNGTMMGAKPGRKNMQSKVAHYQTPVQNLLLGGHWAELGGGVPIAVKAGANAALLILRKEKPDAFRLLAGYMDGKKQINELKNHAAFLPYNNSWKQIPTPAQRLAAKMKNDTIQ</sequence>
<evidence type="ECO:0000313" key="7">
    <source>
        <dbReference type="Proteomes" id="UP000248745"/>
    </source>
</evidence>
<keyword evidence="2" id="KW-0732">Signal</keyword>
<comment type="caution">
    <text evidence="6">The sequence shown here is derived from an EMBL/GenBank/DDBJ whole genome shotgun (WGS) entry which is preliminary data.</text>
</comment>
<keyword evidence="3" id="KW-0274">FAD</keyword>
<keyword evidence="5" id="KW-0520">NAD</keyword>
<evidence type="ECO:0000313" key="6">
    <source>
        <dbReference type="EMBL" id="PZF70852.1"/>
    </source>
</evidence>
<keyword evidence="1" id="KW-0285">Flavoprotein</keyword>
<keyword evidence="7" id="KW-1185">Reference proteome</keyword>
<protein>
    <submittedName>
        <fullName evidence="6">NAD(P)/FAD-dependent oxidoreductase</fullName>
    </submittedName>
</protein>
<evidence type="ECO:0000256" key="1">
    <source>
        <dbReference type="ARBA" id="ARBA00022630"/>
    </source>
</evidence>
<gene>
    <name evidence="6" type="ORF">DN068_21620</name>
</gene>
<name>A0A2W2AB73_9BACT</name>
<dbReference type="AlphaFoldDB" id="A0A2W2AB73"/>
<organism evidence="6 7">
    <name type="scientific">Taibaiella soli</name>
    <dbReference type="NCBI Taxonomy" id="1649169"/>
    <lineage>
        <taxon>Bacteria</taxon>
        <taxon>Pseudomonadati</taxon>
        <taxon>Bacteroidota</taxon>
        <taxon>Chitinophagia</taxon>
        <taxon>Chitinophagales</taxon>
        <taxon>Chitinophagaceae</taxon>
        <taxon>Taibaiella</taxon>
    </lineage>
</organism>
<dbReference type="PANTHER" id="PTHR46091:SF3">
    <property type="entry name" value="AMINE OXIDASE DOMAIN-CONTAINING PROTEIN"/>
    <property type="match status" value="1"/>
</dbReference>
<dbReference type="EMBL" id="QKTW01000030">
    <property type="protein sequence ID" value="PZF70852.1"/>
    <property type="molecule type" value="Genomic_DNA"/>
</dbReference>
<keyword evidence="4" id="KW-0521">NADP</keyword>
<dbReference type="SUPFAM" id="SSF51905">
    <property type="entry name" value="FAD/NAD(P)-binding domain"/>
    <property type="match status" value="1"/>
</dbReference>
<dbReference type="PANTHER" id="PTHR46091">
    <property type="entry name" value="BLR7054 PROTEIN"/>
    <property type="match status" value="1"/>
</dbReference>
<dbReference type="Proteomes" id="UP000248745">
    <property type="component" value="Unassembled WGS sequence"/>
</dbReference>
<evidence type="ECO:0000256" key="3">
    <source>
        <dbReference type="ARBA" id="ARBA00022827"/>
    </source>
</evidence>
<dbReference type="InterPro" id="IPR052206">
    <property type="entry name" value="Retinol_saturase"/>
</dbReference>
<accession>A0A2W2AB73</accession>
<evidence type="ECO:0000256" key="2">
    <source>
        <dbReference type="ARBA" id="ARBA00022729"/>
    </source>
</evidence>
<proteinExistence type="predicted"/>
<dbReference type="OrthoDB" id="9789960at2"/>
<dbReference type="InterPro" id="IPR036188">
    <property type="entry name" value="FAD/NAD-bd_sf"/>
</dbReference>
<reference evidence="6 7" key="1">
    <citation type="submission" date="2018-06" db="EMBL/GenBank/DDBJ databases">
        <title>Mucibacter soli gen. nov., sp. nov., a new member of the family Chitinophagaceae producing mucin.</title>
        <authorList>
            <person name="Kim M.-K."/>
            <person name="Park S."/>
            <person name="Kim T.-S."/>
            <person name="Joung Y."/>
            <person name="Han J.-H."/>
            <person name="Kim S.B."/>
        </authorList>
    </citation>
    <scope>NUCLEOTIDE SEQUENCE [LARGE SCALE GENOMIC DNA]</scope>
    <source>
        <strain evidence="6 7">R1-15</strain>
    </source>
</reference>
<evidence type="ECO:0000256" key="5">
    <source>
        <dbReference type="ARBA" id="ARBA00023027"/>
    </source>
</evidence>
<evidence type="ECO:0000256" key="4">
    <source>
        <dbReference type="ARBA" id="ARBA00022857"/>
    </source>
</evidence>
<dbReference type="Pfam" id="PF13450">
    <property type="entry name" value="NAD_binding_8"/>
    <property type="match status" value="1"/>
</dbReference>